<evidence type="ECO:0000313" key="2">
    <source>
        <dbReference type="EMBL" id="TYO97545.1"/>
    </source>
</evidence>
<dbReference type="InterPro" id="IPR003774">
    <property type="entry name" value="AlgH-like"/>
</dbReference>
<dbReference type="RefSeq" id="WP_148896442.1">
    <property type="nucleotide sequence ID" value="NZ_VNIB01000010.1"/>
</dbReference>
<comment type="caution">
    <text evidence="2">The sequence shown here is derived from an EMBL/GenBank/DDBJ whole genome shotgun (WGS) entry which is preliminary data.</text>
</comment>
<dbReference type="SUPFAM" id="SSF143456">
    <property type="entry name" value="VC0467-like"/>
    <property type="match status" value="1"/>
</dbReference>
<name>A0A5D3WJ66_9BACT</name>
<dbReference type="GO" id="GO:0005829">
    <property type="term" value="C:cytosol"/>
    <property type="evidence" value="ECO:0007669"/>
    <property type="project" value="TreeGrafter"/>
</dbReference>
<keyword evidence="3" id="KW-1185">Reference proteome</keyword>
<dbReference type="AlphaFoldDB" id="A0A5D3WJ66"/>
<dbReference type="Gene3D" id="3.40.1740.10">
    <property type="entry name" value="VC0467-like"/>
    <property type="match status" value="1"/>
</dbReference>
<evidence type="ECO:0000313" key="3">
    <source>
        <dbReference type="Proteomes" id="UP000324159"/>
    </source>
</evidence>
<proteinExistence type="inferred from homology"/>
<dbReference type="Pfam" id="PF02622">
    <property type="entry name" value="DUF179"/>
    <property type="match status" value="1"/>
</dbReference>
<dbReference type="OrthoDB" id="9807486at2"/>
<dbReference type="EMBL" id="VNIB01000010">
    <property type="protein sequence ID" value="TYO97545.1"/>
    <property type="molecule type" value="Genomic_DNA"/>
</dbReference>
<dbReference type="PANTHER" id="PTHR30327:SF1">
    <property type="entry name" value="UPF0301 PROTEIN YQGE"/>
    <property type="match status" value="1"/>
</dbReference>
<accession>A0A5D3WJ66</accession>
<dbReference type="PANTHER" id="PTHR30327">
    <property type="entry name" value="UNCHARACTERIZED PROTEIN YQGE"/>
    <property type="match status" value="1"/>
</dbReference>
<gene>
    <name evidence="2" type="ORF">EDC39_11085</name>
</gene>
<comment type="similarity">
    <text evidence="1">Belongs to the UPF0301 (AlgH) family.</text>
</comment>
<sequence length="208" mass="22585">MTRSLFSLLVLLFVLWSATAYGLRPAPGTLLVAGESMPDPRFRQTVILLLRHDEGGTLGLVLNRPSRLALGEAFPRLELFAQKTEPLWLGGPVSPGTAFVLVDDDALPAGGVRVVDGVRMTGVRTLVGWIGQGREPARYRVYAGHAGWAPGQLAGELKRGDWQVRPATRELVFADPAELWRRLTKEPVPVLAANRLCSGKVPVAATEF</sequence>
<evidence type="ECO:0000256" key="1">
    <source>
        <dbReference type="ARBA" id="ARBA00009600"/>
    </source>
</evidence>
<organism evidence="2 3">
    <name type="scientific">Geothermobacter ehrlichii</name>
    <dbReference type="NCBI Taxonomy" id="213224"/>
    <lineage>
        <taxon>Bacteria</taxon>
        <taxon>Pseudomonadati</taxon>
        <taxon>Thermodesulfobacteriota</taxon>
        <taxon>Desulfuromonadia</taxon>
        <taxon>Desulfuromonadales</taxon>
        <taxon>Geothermobacteraceae</taxon>
        <taxon>Geothermobacter</taxon>
    </lineage>
</organism>
<protein>
    <submittedName>
        <fullName evidence="2">Putative transcriptional regulator</fullName>
    </submittedName>
</protein>
<dbReference type="Proteomes" id="UP000324159">
    <property type="component" value="Unassembled WGS sequence"/>
</dbReference>
<reference evidence="2 3" key="1">
    <citation type="submission" date="2019-07" db="EMBL/GenBank/DDBJ databases">
        <title>Genomic Encyclopedia of Type Strains, Phase IV (KMG-IV): sequencing the most valuable type-strain genomes for metagenomic binning, comparative biology and taxonomic classification.</title>
        <authorList>
            <person name="Goeker M."/>
        </authorList>
    </citation>
    <scope>NUCLEOTIDE SEQUENCE [LARGE SCALE GENOMIC DNA]</scope>
    <source>
        <strain evidence="2 3">SS015</strain>
    </source>
</reference>